<gene>
    <name evidence="2" type="ORF">L21TH_1384</name>
</gene>
<keyword evidence="1" id="KW-0812">Transmembrane</keyword>
<organism evidence="2 3">
    <name type="scientific">Caldisalinibacter kiritimatiensis</name>
    <dbReference type="NCBI Taxonomy" id="1304284"/>
    <lineage>
        <taxon>Bacteria</taxon>
        <taxon>Bacillati</taxon>
        <taxon>Bacillota</taxon>
        <taxon>Tissierellia</taxon>
        <taxon>Tissierellales</taxon>
        <taxon>Thermohalobacteraceae</taxon>
        <taxon>Caldisalinibacter</taxon>
    </lineage>
</organism>
<feature type="transmembrane region" description="Helical" evidence="1">
    <location>
        <begin position="143"/>
        <end position="165"/>
    </location>
</feature>
<comment type="caution">
    <text evidence="2">The sequence shown here is derived from an EMBL/GenBank/DDBJ whole genome shotgun (WGS) entry which is preliminary data.</text>
</comment>
<keyword evidence="3" id="KW-1185">Reference proteome</keyword>
<dbReference type="AlphaFoldDB" id="R1CPH3"/>
<keyword evidence="1" id="KW-0472">Membrane</keyword>
<proteinExistence type="predicted"/>
<evidence type="ECO:0000313" key="3">
    <source>
        <dbReference type="Proteomes" id="UP000013378"/>
    </source>
</evidence>
<feature type="transmembrane region" description="Helical" evidence="1">
    <location>
        <begin position="113"/>
        <end position="131"/>
    </location>
</feature>
<dbReference type="EMBL" id="ARZA01000144">
    <property type="protein sequence ID" value="EOD00566.1"/>
    <property type="molecule type" value="Genomic_DNA"/>
</dbReference>
<name>R1CPH3_9FIRM</name>
<dbReference type="Proteomes" id="UP000013378">
    <property type="component" value="Unassembled WGS sequence"/>
</dbReference>
<evidence type="ECO:0000256" key="1">
    <source>
        <dbReference type="SAM" id="Phobius"/>
    </source>
</evidence>
<keyword evidence="1" id="KW-1133">Transmembrane helix</keyword>
<evidence type="ECO:0000313" key="2">
    <source>
        <dbReference type="EMBL" id="EOD00566.1"/>
    </source>
</evidence>
<sequence>MYYRTIFNIIPEINAKDNLKINTINTFTPVFLATAVSTKRLCENDSITAIIVISFTDSVIDATAPIAAYKFTTFPKTIIIAASPGNPTKFIIGENKYDIHSIAGVCFKIVTNIYTGIIILVNIHVVFIPLFKPFDSEFMHLFIRLLFTLSIVSFFIFSSLFYHIIIT</sequence>
<protein>
    <submittedName>
        <fullName evidence="2">Uncharacterized protein</fullName>
    </submittedName>
</protein>
<reference evidence="2 3" key="1">
    <citation type="journal article" date="2015" name="Geomicrobiol. J.">
        <title>Caldisalinibacter kiritimatiensis gen. nov., sp. nov., a moderately thermohalophilic thiosulfate-reducing bacterium from a hypersaline microbial mat.</title>
        <authorList>
            <person name="Ben Hania W."/>
            <person name="Joseph M."/>
            <person name="Fiebig A."/>
            <person name="Bunk B."/>
            <person name="Klenk H.-P."/>
            <person name="Fardeau M.-L."/>
            <person name="Spring S."/>
        </authorList>
    </citation>
    <scope>NUCLEOTIDE SEQUENCE [LARGE SCALE GENOMIC DNA]</scope>
    <source>
        <strain evidence="2 3">L21-TH-D2</strain>
    </source>
</reference>
<accession>R1CPH3</accession>
<dbReference type="STRING" id="1304284.L21TH_1384"/>